<dbReference type="AlphaFoldDB" id="A0A645EXI4"/>
<dbReference type="InterPro" id="IPR011397">
    <property type="entry name" value="YhfC"/>
</dbReference>
<dbReference type="Pfam" id="PF10086">
    <property type="entry name" value="YhfC"/>
    <property type="match status" value="1"/>
</dbReference>
<sequence length="81" mass="8929">MTLHVCLSILVWRSLKENKPLLLALAILAHTLFNALGAELAWRNVDAVLIEGALALATVGIVIYTLFTLKTIRTDQRSIES</sequence>
<evidence type="ECO:0000256" key="1">
    <source>
        <dbReference type="SAM" id="Phobius"/>
    </source>
</evidence>
<keyword evidence="1" id="KW-1133">Transmembrane helix</keyword>
<evidence type="ECO:0008006" key="3">
    <source>
        <dbReference type="Google" id="ProtNLM"/>
    </source>
</evidence>
<dbReference type="EMBL" id="VSSQ01051835">
    <property type="protein sequence ID" value="MPN05952.1"/>
    <property type="molecule type" value="Genomic_DNA"/>
</dbReference>
<accession>A0A645EXI4</accession>
<comment type="caution">
    <text evidence="2">The sequence shown here is derived from an EMBL/GenBank/DDBJ whole genome shotgun (WGS) entry which is preliminary data.</text>
</comment>
<proteinExistence type="predicted"/>
<organism evidence="2">
    <name type="scientific">bioreactor metagenome</name>
    <dbReference type="NCBI Taxonomy" id="1076179"/>
    <lineage>
        <taxon>unclassified sequences</taxon>
        <taxon>metagenomes</taxon>
        <taxon>ecological metagenomes</taxon>
    </lineage>
</organism>
<feature type="transmembrane region" description="Helical" evidence="1">
    <location>
        <begin position="47"/>
        <end position="67"/>
    </location>
</feature>
<gene>
    <name evidence="2" type="ORF">SDC9_153206</name>
</gene>
<name>A0A645EXI4_9ZZZZ</name>
<keyword evidence="1" id="KW-0812">Transmembrane</keyword>
<keyword evidence="1" id="KW-0472">Membrane</keyword>
<protein>
    <recommendedName>
        <fullName evidence="3">YhfC family intramembrane metalloprotease</fullName>
    </recommendedName>
</protein>
<evidence type="ECO:0000313" key="2">
    <source>
        <dbReference type="EMBL" id="MPN05952.1"/>
    </source>
</evidence>
<reference evidence="2" key="1">
    <citation type="submission" date="2019-08" db="EMBL/GenBank/DDBJ databases">
        <authorList>
            <person name="Kucharzyk K."/>
            <person name="Murdoch R.W."/>
            <person name="Higgins S."/>
            <person name="Loffler F."/>
        </authorList>
    </citation>
    <scope>NUCLEOTIDE SEQUENCE</scope>
</reference>